<keyword evidence="3" id="KW-0862">Zinc</keyword>
<dbReference type="Pfam" id="PF04828">
    <property type="entry name" value="GFA"/>
    <property type="match status" value="1"/>
</dbReference>
<dbReference type="GO" id="GO:0046872">
    <property type="term" value="F:metal ion binding"/>
    <property type="evidence" value="ECO:0007669"/>
    <property type="project" value="UniProtKB-KW"/>
</dbReference>
<geneLocation type="plasmid" evidence="6 7">
    <name>pRt1078</name>
</geneLocation>
<dbReference type="RefSeq" id="WP_279619548.1">
    <property type="nucleotide sequence ID" value="NZ_CP117256.1"/>
</dbReference>
<dbReference type="InterPro" id="IPR011057">
    <property type="entry name" value="Mss4-like_sf"/>
</dbReference>
<evidence type="ECO:0000256" key="2">
    <source>
        <dbReference type="ARBA" id="ARBA00022723"/>
    </source>
</evidence>
<proteinExistence type="inferred from homology"/>
<protein>
    <submittedName>
        <fullName evidence="6">GFA family protein</fullName>
    </submittedName>
</protein>
<keyword evidence="4" id="KW-0456">Lyase</keyword>
<accession>A0AAF1KSS2</accession>
<reference evidence="6 7" key="1">
    <citation type="journal article" date="2018" name="Sci. Rep.">
        <title>Rhizobium tumorigenes sp. nov., a novel plant tumorigenic bacterium isolated from cane gall tumors on thornless blackberry.</title>
        <authorList>
            <person name="Kuzmanovi N."/>
            <person name="Smalla K."/>
            <person name="Gronow S."/>
            <person name="PuBawska J."/>
        </authorList>
    </citation>
    <scope>NUCLEOTIDE SEQUENCE [LARGE SCALE GENOMIC DNA]</scope>
    <source>
        <strain evidence="6 7">1078</strain>
    </source>
</reference>
<feature type="domain" description="CENP-V/GFA" evidence="5">
    <location>
        <begin position="7"/>
        <end position="117"/>
    </location>
</feature>
<evidence type="ECO:0000313" key="7">
    <source>
        <dbReference type="Proteomes" id="UP000249499"/>
    </source>
</evidence>
<organism evidence="6 7">
    <name type="scientific">Rhizobium tumorigenes</name>
    <dbReference type="NCBI Taxonomy" id="2041385"/>
    <lineage>
        <taxon>Bacteria</taxon>
        <taxon>Pseudomonadati</taxon>
        <taxon>Pseudomonadota</taxon>
        <taxon>Alphaproteobacteria</taxon>
        <taxon>Hyphomicrobiales</taxon>
        <taxon>Rhizobiaceae</taxon>
        <taxon>Rhizobium/Agrobacterium group</taxon>
        <taxon>Rhizobium</taxon>
    </lineage>
</organism>
<evidence type="ECO:0000259" key="5">
    <source>
        <dbReference type="PROSITE" id="PS51891"/>
    </source>
</evidence>
<evidence type="ECO:0000256" key="3">
    <source>
        <dbReference type="ARBA" id="ARBA00022833"/>
    </source>
</evidence>
<dbReference type="PANTHER" id="PTHR33337">
    <property type="entry name" value="GFA DOMAIN-CONTAINING PROTEIN"/>
    <property type="match status" value="1"/>
</dbReference>
<name>A0AAF1KSS2_9HYPH</name>
<dbReference type="KEGG" id="rtu:PR017_18720"/>
<keyword evidence="6" id="KW-0614">Plasmid</keyword>
<dbReference type="InterPro" id="IPR006913">
    <property type="entry name" value="CENP-V/GFA"/>
</dbReference>
<dbReference type="PROSITE" id="PS51891">
    <property type="entry name" value="CENP_V_GFA"/>
    <property type="match status" value="1"/>
</dbReference>
<gene>
    <name evidence="6" type="ORF">PR017_18720</name>
</gene>
<sequence>MECDLTRIADCQCGGVHLTCEGEPTRVSVCHCLACQKRSGSAFAAQARYARGQIAVAGETREFIRIADSGEHIYQHFGPACGTGLFYYLKASPDITAVPVGLFADPQLPAPRYSVYEDRKHPWVEIATAR</sequence>
<evidence type="ECO:0000256" key="4">
    <source>
        <dbReference type="ARBA" id="ARBA00023239"/>
    </source>
</evidence>
<dbReference type="Gene3D" id="3.90.1590.10">
    <property type="entry name" value="glutathione-dependent formaldehyde- activating enzyme (gfa)"/>
    <property type="match status" value="1"/>
</dbReference>
<dbReference type="AlphaFoldDB" id="A0AAF1KSS2"/>
<reference evidence="7" key="2">
    <citation type="journal article" date="2023" name="MicrobiologyOpen">
        <title>Genomics of the tumorigenes clade of the family Rhizobiaceae and description of Rhizobium rhododendri sp. nov.</title>
        <authorList>
            <person name="Kuzmanovic N."/>
            <person name="diCenzo G.C."/>
            <person name="Bunk B."/>
            <person name="Sproeer C."/>
            <person name="Fruehling A."/>
            <person name="Neumann-Schaal M."/>
            <person name="Overmann J."/>
            <person name="Smalla K."/>
        </authorList>
    </citation>
    <scope>NUCLEOTIDE SEQUENCE [LARGE SCALE GENOMIC DNA]</scope>
    <source>
        <strain evidence="7">1078</strain>
        <plasmid evidence="7">pRt1078</plasmid>
    </source>
</reference>
<dbReference type="PANTHER" id="PTHR33337:SF40">
    <property type="entry name" value="CENP-V_GFA DOMAIN-CONTAINING PROTEIN-RELATED"/>
    <property type="match status" value="1"/>
</dbReference>
<evidence type="ECO:0000256" key="1">
    <source>
        <dbReference type="ARBA" id="ARBA00005495"/>
    </source>
</evidence>
<keyword evidence="7" id="KW-1185">Reference proteome</keyword>
<dbReference type="Proteomes" id="UP000249499">
    <property type="component" value="Plasmid pRt1078"/>
</dbReference>
<dbReference type="EMBL" id="CP117256">
    <property type="protein sequence ID" value="WFR97928.1"/>
    <property type="molecule type" value="Genomic_DNA"/>
</dbReference>
<dbReference type="GO" id="GO:0016846">
    <property type="term" value="F:carbon-sulfur lyase activity"/>
    <property type="evidence" value="ECO:0007669"/>
    <property type="project" value="InterPro"/>
</dbReference>
<evidence type="ECO:0000313" key="6">
    <source>
        <dbReference type="EMBL" id="WFR97928.1"/>
    </source>
</evidence>
<keyword evidence="2" id="KW-0479">Metal-binding</keyword>
<comment type="similarity">
    <text evidence="1">Belongs to the Gfa family.</text>
</comment>
<dbReference type="SUPFAM" id="SSF51316">
    <property type="entry name" value="Mss4-like"/>
    <property type="match status" value="1"/>
</dbReference>